<accession>A0ABR5J6Y6</accession>
<name>A0ABR5J6Y6_9ACTN</name>
<feature type="non-terminal residue" evidence="1">
    <location>
        <position position="1"/>
    </location>
</feature>
<protein>
    <submittedName>
        <fullName evidence="1">Uncharacterized protein</fullName>
    </submittedName>
</protein>
<reference evidence="1 2" key="1">
    <citation type="submission" date="2015-07" db="EMBL/GenBank/DDBJ databases">
        <authorList>
            <person name="Ju K.-S."/>
            <person name="Doroghazi J.R."/>
            <person name="Metcalf W.W."/>
        </authorList>
    </citation>
    <scope>NUCLEOTIDE SEQUENCE [LARGE SCALE GENOMIC DNA]</scope>
    <source>
        <strain evidence="1 2">NRRL B-3589</strain>
    </source>
</reference>
<comment type="caution">
    <text evidence="1">The sequence shown here is derived from an EMBL/GenBank/DDBJ whole genome shotgun (WGS) entry which is preliminary data.</text>
</comment>
<gene>
    <name evidence="1" type="ORF">ADK38_15635</name>
</gene>
<proteinExistence type="predicted"/>
<keyword evidence="2" id="KW-1185">Reference proteome</keyword>
<sequence length="64" mass="6660">ALPTADPGGWEAVVDVPDLTAPGAKVQVITDAGSADLYGDGTEAKELPHAEWKKSRAVWFPLGS</sequence>
<dbReference type="EMBL" id="LGUT01001314">
    <property type="protein sequence ID" value="KOG89194.1"/>
    <property type="molecule type" value="Genomic_DNA"/>
</dbReference>
<organism evidence="1 2">
    <name type="scientific">Streptomyces varsoviensis</name>
    <dbReference type="NCBI Taxonomy" id="67373"/>
    <lineage>
        <taxon>Bacteria</taxon>
        <taxon>Bacillati</taxon>
        <taxon>Actinomycetota</taxon>
        <taxon>Actinomycetes</taxon>
        <taxon>Kitasatosporales</taxon>
        <taxon>Streptomycetaceae</taxon>
        <taxon>Streptomyces</taxon>
    </lineage>
</organism>
<evidence type="ECO:0000313" key="1">
    <source>
        <dbReference type="EMBL" id="KOG89194.1"/>
    </source>
</evidence>
<evidence type="ECO:0000313" key="2">
    <source>
        <dbReference type="Proteomes" id="UP000037020"/>
    </source>
</evidence>
<dbReference type="Proteomes" id="UP000037020">
    <property type="component" value="Unassembled WGS sequence"/>
</dbReference>